<comment type="caution">
    <text evidence="3">The sequence shown here is derived from an EMBL/GenBank/DDBJ whole genome shotgun (WGS) entry which is preliminary data.</text>
</comment>
<evidence type="ECO:0000313" key="4">
    <source>
        <dbReference type="Proteomes" id="UP000609121"/>
    </source>
</evidence>
<reference evidence="3" key="1">
    <citation type="submission" date="2020-09" db="EMBL/GenBank/DDBJ databases">
        <title>A novel bacterium of genus Mangrovicoccus, isolated from South China Sea.</title>
        <authorList>
            <person name="Huang H."/>
            <person name="Mo K."/>
            <person name="Hu Y."/>
        </authorList>
    </citation>
    <scope>NUCLEOTIDE SEQUENCE</scope>
    <source>
        <strain evidence="3">HB182678</strain>
    </source>
</reference>
<protein>
    <submittedName>
        <fullName evidence="3">AAA family ATPase</fullName>
    </submittedName>
</protein>
<dbReference type="SUPFAM" id="SSF52540">
    <property type="entry name" value="P-loop containing nucleoside triphosphate hydrolases"/>
    <property type="match status" value="1"/>
</dbReference>
<dbReference type="EMBL" id="JACVXA010000057">
    <property type="protein sequence ID" value="MBE3639752.1"/>
    <property type="molecule type" value="Genomic_DNA"/>
</dbReference>
<gene>
    <name evidence="3" type="ORF">ICN82_16235</name>
</gene>
<keyword evidence="1" id="KW-0175">Coiled coil</keyword>
<evidence type="ECO:0000313" key="3">
    <source>
        <dbReference type="EMBL" id="MBE3639752.1"/>
    </source>
</evidence>
<dbReference type="InterPro" id="IPR038734">
    <property type="entry name" value="YhaN_AAA"/>
</dbReference>
<dbReference type="PANTHER" id="PTHR41259:SF1">
    <property type="entry name" value="DOUBLE-STRAND BREAK REPAIR RAD50 ATPASE, PUTATIVE-RELATED"/>
    <property type="match status" value="1"/>
</dbReference>
<sequence>MRIRRLELERFGHFTDRAFDFGLPGDRPDFHIVYGRNEAGKTTTMEAVLRLFYGFAAREDYAFRHMRANLQVSAELEIGGTARRFTRLPRRSGSLVDAGGTVLPETALSACLAGLSEADYRRLLCLDDETIEQGGEEIANARGDIGRLLFSAAAGVADLSGVLDGVRAEAEAIWKKRGRTTRIAELKRDLAELEREIRDRDVTASAWKALKRDRARAQAAETEARRDRDRLAGMLAGIAARRRALPLMAELTRLEAALAPFADWPHRLDFDPERLVALRTEHGTATQRRDQLEREIAELAAGRAAPGRDPAAPDPAAALEELRDLAARDRGAELDLDRRRAELRAAEAAMRHAIGELGLPAGTDPGALVCSPAEIAALEAAREALRDTAA</sequence>
<dbReference type="RefSeq" id="WP_193184720.1">
    <property type="nucleotide sequence ID" value="NZ_JACVXA010000057.1"/>
</dbReference>
<dbReference type="Proteomes" id="UP000609121">
    <property type="component" value="Unassembled WGS sequence"/>
</dbReference>
<keyword evidence="4" id="KW-1185">Reference proteome</keyword>
<accession>A0A8J6YXP2</accession>
<evidence type="ECO:0000256" key="1">
    <source>
        <dbReference type="SAM" id="Coils"/>
    </source>
</evidence>
<dbReference type="Pfam" id="PF13514">
    <property type="entry name" value="AAA_27"/>
    <property type="match status" value="1"/>
</dbReference>
<feature type="coiled-coil region" evidence="1">
    <location>
        <begin position="176"/>
        <end position="203"/>
    </location>
</feature>
<evidence type="ECO:0000259" key="2">
    <source>
        <dbReference type="Pfam" id="PF13514"/>
    </source>
</evidence>
<dbReference type="AlphaFoldDB" id="A0A8J6YXP2"/>
<dbReference type="InterPro" id="IPR027417">
    <property type="entry name" value="P-loop_NTPase"/>
</dbReference>
<dbReference type="Gene3D" id="3.40.50.300">
    <property type="entry name" value="P-loop containing nucleotide triphosphate hydrolases"/>
    <property type="match status" value="1"/>
</dbReference>
<dbReference type="PANTHER" id="PTHR41259">
    <property type="entry name" value="DOUBLE-STRAND BREAK REPAIR RAD50 ATPASE, PUTATIVE-RELATED"/>
    <property type="match status" value="1"/>
</dbReference>
<organism evidence="3 4">
    <name type="scientific">Mangrovicoccus algicola</name>
    <dbReference type="NCBI Taxonomy" id="2771008"/>
    <lineage>
        <taxon>Bacteria</taxon>
        <taxon>Pseudomonadati</taxon>
        <taxon>Pseudomonadota</taxon>
        <taxon>Alphaproteobacteria</taxon>
        <taxon>Rhodobacterales</taxon>
        <taxon>Paracoccaceae</taxon>
        <taxon>Mangrovicoccus</taxon>
    </lineage>
</organism>
<proteinExistence type="predicted"/>
<feature type="domain" description="YhaN AAA" evidence="2">
    <location>
        <begin position="1"/>
        <end position="207"/>
    </location>
</feature>
<name>A0A8J6YXP2_9RHOB</name>
<feature type="non-terminal residue" evidence="3">
    <location>
        <position position="390"/>
    </location>
</feature>